<reference evidence="1" key="2">
    <citation type="submission" date="2021-09" db="EMBL/GenBank/DDBJ databases">
        <authorList>
            <person name="Jia N."/>
            <person name="Wang J."/>
            <person name="Shi W."/>
            <person name="Du L."/>
            <person name="Sun Y."/>
            <person name="Zhan W."/>
            <person name="Jiang J."/>
            <person name="Wang Q."/>
            <person name="Zhang B."/>
            <person name="Ji P."/>
            <person name="Sakyi L.B."/>
            <person name="Cui X."/>
            <person name="Yuan T."/>
            <person name="Jiang B."/>
            <person name="Yang W."/>
            <person name="Lam T.T.-Y."/>
            <person name="Chang Q."/>
            <person name="Ding S."/>
            <person name="Wang X."/>
            <person name="Zhu J."/>
            <person name="Ruan X."/>
            <person name="Zhao L."/>
            <person name="Wei J."/>
            <person name="Que T."/>
            <person name="Du C."/>
            <person name="Cheng J."/>
            <person name="Dai P."/>
            <person name="Han X."/>
            <person name="Huang E."/>
            <person name="Gao Y."/>
            <person name="Liu J."/>
            <person name="Shao H."/>
            <person name="Ye R."/>
            <person name="Li L."/>
            <person name="Wei W."/>
            <person name="Wang X."/>
            <person name="Wang C."/>
            <person name="Huo Q."/>
            <person name="Li W."/>
            <person name="Guo W."/>
            <person name="Chen H."/>
            <person name="Chen S."/>
            <person name="Zhou L."/>
            <person name="Zhou L."/>
            <person name="Ni X."/>
            <person name="Tian J."/>
            <person name="Zhou Y."/>
            <person name="Sheng Y."/>
            <person name="Liu T."/>
            <person name="Pan Y."/>
            <person name="Xia L."/>
            <person name="Li J."/>
            <person name="Zhao F."/>
            <person name="Cao W."/>
        </authorList>
    </citation>
    <scope>NUCLEOTIDE SEQUENCE</scope>
    <source>
        <strain evidence="1">Rmic-2018</strain>
        <tissue evidence="1">Larvae</tissue>
    </source>
</reference>
<keyword evidence="2" id="KW-1185">Reference proteome</keyword>
<dbReference type="AlphaFoldDB" id="A0A9J6DCX1"/>
<name>A0A9J6DCX1_RHIMP</name>
<reference evidence="1" key="1">
    <citation type="journal article" date="2020" name="Cell">
        <title>Large-Scale Comparative Analyses of Tick Genomes Elucidate Their Genetic Diversity and Vector Capacities.</title>
        <authorList>
            <consortium name="Tick Genome and Microbiome Consortium (TIGMIC)"/>
            <person name="Jia N."/>
            <person name="Wang J."/>
            <person name="Shi W."/>
            <person name="Du L."/>
            <person name="Sun Y."/>
            <person name="Zhan W."/>
            <person name="Jiang J.F."/>
            <person name="Wang Q."/>
            <person name="Zhang B."/>
            <person name="Ji P."/>
            <person name="Bell-Sakyi L."/>
            <person name="Cui X.M."/>
            <person name="Yuan T.T."/>
            <person name="Jiang B.G."/>
            <person name="Yang W.F."/>
            <person name="Lam T.T."/>
            <person name="Chang Q.C."/>
            <person name="Ding S.J."/>
            <person name="Wang X.J."/>
            <person name="Zhu J.G."/>
            <person name="Ruan X.D."/>
            <person name="Zhao L."/>
            <person name="Wei J.T."/>
            <person name="Ye R.Z."/>
            <person name="Que T.C."/>
            <person name="Du C.H."/>
            <person name="Zhou Y.H."/>
            <person name="Cheng J.X."/>
            <person name="Dai P.F."/>
            <person name="Guo W.B."/>
            <person name="Han X.H."/>
            <person name="Huang E.J."/>
            <person name="Li L.F."/>
            <person name="Wei W."/>
            <person name="Gao Y.C."/>
            <person name="Liu J.Z."/>
            <person name="Shao H.Z."/>
            <person name="Wang X."/>
            <person name="Wang C.C."/>
            <person name="Yang T.C."/>
            <person name="Huo Q.B."/>
            <person name="Li W."/>
            <person name="Chen H.Y."/>
            <person name="Chen S.E."/>
            <person name="Zhou L.G."/>
            <person name="Ni X.B."/>
            <person name="Tian J.H."/>
            <person name="Sheng Y."/>
            <person name="Liu T."/>
            <person name="Pan Y.S."/>
            <person name="Xia L.Y."/>
            <person name="Li J."/>
            <person name="Zhao F."/>
            <person name="Cao W.C."/>
        </authorList>
    </citation>
    <scope>NUCLEOTIDE SEQUENCE</scope>
    <source>
        <strain evidence="1">Rmic-2018</strain>
    </source>
</reference>
<proteinExistence type="predicted"/>
<protein>
    <submittedName>
        <fullName evidence="1">Uncharacterized protein</fullName>
    </submittedName>
</protein>
<dbReference type="EMBL" id="JABSTU010000010">
    <property type="protein sequence ID" value="KAH8019951.1"/>
    <property type="molecule type" value="Genomic_DNA"/>
</dbReference>
<comment type="caution">
    <text evidence="1">The sequence shown here is derived from an EMBL/GenBank/DDBJ whole genome shotgun (WGS) entry which is preliminary data.</text>
</comment>
<organism evidence="1 2">
    <name type="scientific">Rhipicephalus microplus</name>
    <name type="common">Cattle tick</name>
    <name type="synonym">Boophilus microplus</name>
    <dbReference type="NCBI Taxonomy" id="6941"/>
    <lineage>
        <taxon>Eukaryota</taxon>
        <taxon>Metazoa</taxon>
        <taxon>Ecdysozoa</taxon>
        <taxon>Arthropoda</taxon>
        <taxon>Chelicerata</taxon>
        <taxon>Arachnida</taxon>
        <taxon>Acari</taxon>
        <taxon>Parasitiformes</taxon>
        <taxon>Ixodida</taxon>
        <taxon>Ixodoidea</taxon>
        <taxon>Ixodidae</taxon>
        <taxon>Rhipicephalinae</taxon>
        <taxon>Rhipicephalus</taxon>
        <taxon>Boophilus</taxon>
    </lineage>
</organism>
<accession>A0A9J6DCX1</accession>
<evidence type="ECO:0000313" key="2">
    <source>
        <dbReference type="Proteomes" id="UP000821866"/>
    </source>
</evidence>
<dbReference type="Proteomes" id="UP000821866">
    <property type="component" value="Chromosome 8"/>
</dbReference>
<gene>
    <name evidence="1" type="ORF">HPB51_023593</name>
</gene>
<evidence type="ECO:0000313" key="1">
    <source>
        <dbReference type="EMBL" id="KAH8019951.1"/>
    </source>
</evidence>
<sequence length="278" mass="29553">MYGDDITDGTLKEAALLAANSADKTAADAIVDDIKRLGYGILNDFVAQGGRSFRPSGIRDMVRGVAVVQKTHPFQAFLRPTAASMQSWWEATVGPTDDSCSLVIRAHCGENREDVVRRESWLDSPSLCLPNSRELWLANVCRAACSGSPGALQDVRYLVGVWPSCDNFSACKRFEGVAGVRRSGVLLHVRVDVRPPLVGALRPPGRARVGPALACPAPVRAMFVNVSGCAVPLGLATSALRSCGIGSCALPPASPPDIVPLLQVPPARGRRCAWADLQ</sequence>